<evidence type="ECO:0000313" key="2">
    <source>
        <dbReference type="EMBL" id="KAG0466733.1"/>
    </source>
</evidence>
<dbReference type="AlphaFoldDB" id="A0A835UMA7"/>
<comment type="caution">
    <text evidence="2">The sequence shown here is derived from an EMBL/GenBank/DDBJ whole genome shotgun (WGS) entry which is preliminary data.</text>
</comment>
<dbReference type="Proteomes" id="UP000636800">
    <property type="component" value="Unassembled WGS sequence"/>
</dbReference>
<feature type="compositionally biased region" description="Basic and acidic residues" evidence="1">
    <location>
        <begin position="14"/>
        <end position="25"/>
    </location>
</feature>
<feature type="compositionally biased region" description="Basic residues" evidence="1">
    <location>
        <begin position="26"/>
        <end position="39"/>
    </location>
</feature>
<feature type="compositionally biased region" description="Low complexity" evidence="1">
    <location>
        <begin position="1"/>
        <end position="13"/>
    </location>
</feature>
<accession>A0A835UMA7</accession>
<keyword evidence="3" id="KW-1185">Reference proteome</keyword>
<gene>
    <name evidence="2" type="ORF">HPP92_018313</name>
</gene>
<proteinExistence type="predicted"/>
<name>A0A835UMA7_VANPL</name>
<dbReference type="EMBL" id="JADCNL010000009">
    <property type="protein sequence ID" value="KAG0466733.1"/>
    <property type="molecule type" value="Genomic_DNA"/>
</dbReference>
<protein>
    <submittedName>
        <fullName evidence="2">Uncharacterized protein</fullName>
    </submittedName>
</protein>
<evidence type="ECO:0000313" key="3">
    <source>
        <dbReference type="Proteomes" id="UP000636800"/>
    </source>
</evidence>
<sequence>MSALSVRSSQSSRVEGEKGSNEAGKKVHLLRKREKKGRGLKRKSLPFRKLHWCLSASALAYLQLPVVGFSICISPLCCFGP</sequence>
<evidence type="ECO:0000256" key="1">
    <source>
        <dbReference type="SAM" id="MobiDB-lite"/>
    </source>
</evidence>
<reference evidence="2 3" key="1">
    <citation type="journal article" date="2020" name="Nat. Food">
        <title>A phased Vanilla planifolia genome enables genetic improvement of flavour and production.</title>
        <authorList>
            <person name="Hasing T."/>
            <person name="Tang H."/>
            <person name="Brym M."/>
            <person name="Khazi F."/>
            <person name="Huang T."/>
            <person name="Chambers A.H."/>
        </authorList>
    </citation>
    <scope>NUCLEOTIDE SEQUENCE [LARGE SCALE GENOMIC DNA]</scope>
    <source>
        <tissue evidence="2">Leaf</tissue>
    </source>
</reference>
<feature type="region of interest" description="Disordered" evidence="1">
    <location>
        <begin position="1"/>
        <end position="39"/>
    </location>
</feature>
<organism evidence="2 3">
    <name type="scientific">Vanilla planifolia</name>
    <name type="common">Vanilla</name>
    <dbReference type="NCBI Taxonomy" id="51239"/>
    <lineage>
        <taxon>Eukaryota</taxon>
        <taxon>Viridiplantae</taxon>
        <taxon>Streptophyta</taxon>
        <taxon>Embryophyta</taxon>
        <taxon>Tracheophyta</taxon>
        <taxon>Spermatophyta</taxon>
        <taxon>Magnoliopsida</taxon>
        <taxon>Liliopsida</taxon>
        <taxon>Asparagales</taxon>
        <taxon>Orchidaceae</taxon>
        <taxon>Vanilloideae</taxon>
        <taxon>Vanilleae</taxon>
        <taxon>Vanilla</taxon>
    </lineage>
</organism>